<proteinExistence type="predicted"/>
<feature type="chain" id="PRO_5045603465" evidence="1">
    <location>
        <begin position="25"/>
        <end position="239"/>
    </location>
</feature>
<name>A0ABT3TCD6_9GAMM</name>
<dbReference type="InterPro" id="IPR052022">
    <property type="entry name" value="26kDa_periplasmic_antigen"/>
</dbReference>
<keyword evidence="1" id="KW-0732">Signal</keyword>
<evidence type="ECO:0000313" key="2">
    <source>
        <dbReference type="EMBL" id="MCX2979956.1"/>
    </source>
</evidence>
<dbReference type="EMBL" id="SHNN01000001">
    <property type="protein sequence ID" value="MCX2979956.1"/>
    <property type="molecule type" value="Genomic_DNA"/>
</dbReference>
<evidence type="ECO:0000256" key="1">
    <source>
        <dbReference type="SAM" id="SignalP"/>
    </source>
</evidence>
<dbReference type="Proteomes" id="UP001143362">
    <property type="component" value="Unassembled WGS sequence"/>
</dbReference>
<sequence length="239" mass="26100">MGDMSMRYLTALLCSIALSACALADDSQQRFVSVTGEGFVEAVPDTLTFSVVARSTDSSLEQAQANTATIINQVLAAARKTGVAEDRIDSSQTQARPEYEWRKQERYYLGQTVIRTVSFRLTDLEQYPALLTRLSELKLNQINSPQLSHSQQEALQMAALKVAIAAGKRKATLMANEVGASLGQALQVSEGRAMQPQPRMMMAEAARADGGQEQGYSYALQRINASVQLRYALNSADAR</sequence>
<evidence type="ECO:0000313" key="3">
    <source>
        <dbReference type="Proteomes" id="UP001143362"/>
    </source>
</evidence>
<feature type="signal peptide" evidence="1">
    <location>
        <begin position="1"/>
        <end position="24"/>
    </location>
</feature>
<gene>
    <name evidence="2" type="ORF">EYC98_03655</name>
</gene>
<protein>
    <submittedName>
        <fullName evidence="2">DUF541 domain-containing protein</fullName>
    </submittedName>
</protein>
<comment type="caution">
    <text evidence="2">The sequence shown here is derived from an EMBL/GenBank/DDBJ whole genome shotgun (WGS) entry which is preliminary data.</text>
</comment>
<keyword evidence="3" id="KW-1185">Reference proteome</keyword>
<dbReference type="Pfam" id="PF04402">
    <property type="entry name" value="SIMPL"/>
    <property type="match status" value="1"/>
</dbReference>
<dbReference type="Gene3D" id="3.30.70.2970">
    <property type="entry name" value="Protein of unknown function (DUF541), domain 2"/>
    <property type="match status" value="1"/>
</dbReference>
<accession>A0ABT3TCD6</accession>
<dbReference type="Gene3D" id="3.30.110.170">
    <property type="entry name" value="Protein of unknown function (DUF541), domain 1"/>
    <property type="match status" value="1"/>
</dbReference>
<dbReference type="PANTHER" id="PTHR34387:SF1">
    <property type="entry name" value="PERIPLASMIC IMMUNOGENIC PROTEIN"/>
    <property type="match status" value="1"/>
</dbReference>
<dbReference type="InterPro" id="IPR007497">
    <property type="entry name" value="SIMPL/DUF541"/>
</dbReference>
<dbReference type="PROSITE" id="PS51257">
    <property type="entry name" value="PROKAR_LIPOPROTEIN"/>
    <property type="match status" value="1"/>
</dbReference>
<reference evidence="2" key="1">
    <citation type="submission" date="2019-02" db="EMBL/GenBank/DDBJ databases">
        <authorList>
            <person name="Li S.-H."/>
        </authorList>
    </citation>
    <scope>NUCLEOTIDE SEQUENCE</scope>
    <source>
        <strain evidence="2">IMCC14734</strain>
    </source>
</reference>
<organism evidence="2 3">
    <name type="scientific">Candidatus Litorirhabdus singularis</name>
    <dbReference type="NCBI Taxonomy" id="2518993"/>
    <lineage>
        <taxon>Bacteria</taxon>
        <taxon>Pseudomonadati</taxon>
        <taxon>Pseudomonadota</taxon>
        <taxon>Gammaproteobacteria</taxon>
        <taxon>Cellvibrionales</taxon>
        <taxon>Halieaceae</taxon>
        <taxon>Candidatus Litorirhabdus</taxon>
    </lineage>
</organism>
<dbReference type="PANTHER" id="PTHR34387">
    <property type="entry name" value="SLR1258 PROTEIN"/>
    <property type="match status" value="1"/>
</dbReference>